<evidence type="ECO:0000313" key="2">
    <source>
        <dbReference type="EMBL" id="QDV52625.1"/>
    </source>
</evidence>
<feature type="binding site" evidence="1">
    <location>
        <position position="53"/>
    </location>
    <ligand>
        <name>Mg(2+)</name>
        <dbReference type="ChEBI" id="CHEBI:18420"/>
        <label>1</label>
    </ligand>
</feature>
<dbReference type="EC" id="3.2.2.24" evidence="2"/>
<dbReference type="InterPro" id="IPR005502">
    <property type="entry name" value="Ribosyl_crysJ1"/>
</dbReference>
<feature type="binding site" evidence="1">
    <location>
        <position position="261"/>
    </location>
    <ligand>
        <name>Mg(2+)</name>
        <dbReference type="ChEBI" id="CHEBI:18420"/>
        <label>1</label>
    </ligand>
</feature>
<dbReference type="RefSeq" id="WP_198000746.1">
    <property type="nucleotide sequence ID" value="NZ_CP037452.1"/>
</dbReference>
<feature type="binding site" evidence="1">
    <location>
        <position position="264"/>
    </location>
    <ligand>
        <name>Mg(2+)</name>
        <dbReference type="ChEBI" id="CHEBI:18420"/>
        <label>1</label>
    </ligand>
</feature>
<proteinExistence type="predicted"/>
<dbReference type="Proteomes" id="UP000318313">
    <property type="component" value="Chromosome"/>
</dbReference>
<accession>A0A518IHR3</accession>
<name>A0A518IHR3_9PLAN</name>
<keyword evidence="1" id="KW-0479">Metal-binding</keyword>
<dbReference type="Gene3D" id="1.10.4080.10">
    <property type="entry name" value="ADP-ribosylation/Crystallin J1"/>
    <property type="match status" value="1"/>
</dbReference>
<dbReference type="PANTHER" id="PTHR16222">
    <property type="entry name" value="ADP-RIBOSYLGLYCOHYDROLASE"/>
    <property type="match status" value="1"/>
</dbReference>
<comment type="cofactor">
    <cofactor evidence="1">
        <name>Mg(2+)</name>
        <dbReference type="ChEBI" id="CHEBI:18420"/>
    </cofactor>
    <text evidence="1">Binds 2 magnesium ions per subunit.</text>
</comment>
<feature type="binding site" evidence="1">
    <location>
        <position position="54"/>
    </location>
    <ligand>
        <name>Mg(2+)</name>
        <dbReference type="ChEBI" id="CHEBI:18420"/>
        <label>1</label>
    </ligand>
</feature>
<keyword evidence="3" id="KW-1185">Reference proteome</keyword>
<evidence type="ECO:0000256" key="1">
    <source>
        <dbReference type="PIRSR" id="PIRSR605502-1"/>
    </source>
</evidence>
<dbReference type="SUPFAM" id="SSF101478">
    <property type="entry name" value="ADP-ribosylglycohydrolase"/>
    <property type="match status" value="1"/>
</dbReference>
<protein>
    <submittedName>
        <fullName evidence="2">ADP-ribosyl-[dinitrogen reductase] glycohydrolase</fullName>
        <ecNumber evidence="2">3.2.2.24</ecNumber>
    </submittedName>
</protein>
<sequence length="350" mass="37976">MERYSNILGCILGTAVADSVGLKREGLSKQRARRLYGGPPLKQNLIWGRGLCSDDTEHTLMVGRAVVISRGDVTQFEKQFARELKRWFLCVPAGVGFATLRACLKLLVGFHPQRSGVNSAGNGPAMRSAILGVCAEDEEHLSKLVYSSTRMTHVDSRAEAGALLIAQAARQTIQGAACNPLEFLQSTVSTVQNEELQNSLRSAIQHLSVGASPERYAEAAGWGRGISGYVNQTVPAALYCWAYSPDDFRRSVENAVMLGGDTDSVAAITGAVSGANLGADAIPVEWKERLMEWPRTTAWMELLATSLSEGSLSTEALKPPSMYWLATIPRNLMFASVVLTLGFRRLLPPY</sequence>
<dbReference type="KEGG" id="gfm:Enr17x_46890"/>
<dbReference type="InterPro" id="IPR036705">
    <property type="entry name" value="Ribosyl_crysJ1_sf"/>
</dbReference>
<dbReference type="AlphaFoldDB" id="A0A518IHR3"/>
<dbReference type="GO" id="GO:0046872">
    <property type="term" value="F:metal ion binding"/>
    <property type="evidence" value="ECO:0007669"/>
    <property type="project" value="UniProtKB-KW"/>
</dbReference>
<evidence type="ECO:0000313" key="3">
    <source>
        <dbReference type="Proteomes" id="UP000318313"/>
    </source>
</evidence>
<organism evidence="2 3">
    <name type="scientific">Gimesia fumaroli</name>
    <dbReference type="NCBI Taxonomy" id="2527976"/>
    <lineage>
        <taxon>Bacteria</taxon>
        <taxon>Pseudomonadati</taxon>
        <taxon>Planctomycetota</taxon>
        <taxon>Planctomycetia</taxon>
        <taxon>Planctomycetales</taxon>
        <taxon>Planctomycetaceae</taxon>
        <taxon>Gimesia</taxon>
    </lineage>
</organism>
<dbReference type="GO" id="GO:0047407">
    <property type="term" value="F:ADP-ribosyl-[dinitrogen reductase] hydrolase activity"/>
    <property type="evidence" value="ECO:0007669"/>
    <property type="project" value="UniProtKB-EC"/>
</dbReference>
<keyword evidence="1" id="KW-0460">Magnesium</keyword>
<dbReference type="Pfam" id="PF03747">
    <property type="entry name" value="ADP_ribosyl_GH"/>
    <property type="match status" value="1"/>
</dbReference>
<dbReference type="PANTHER" id="PTHR16222:SF12">
    <property type="entry name" value="ADP-RIBOSYLGLYCOHYDROLASE-RELATED"/>
    <property type="match status" value="1"/>
</dbReference>
<gene>
    <name evidence="2" type="primary">draG_1</name>
    <name evidence="2" type="ORF">Enr17x_46890</name>
</gene>
<dbReference type="EMBL" id="CP037452">
    <property type="protein sequence ID" value="QDV52625.1"/>
    <property type="molecule type" value="Genomic_DNA"/>
</dbReference>
<keyword evidence="2" id="KW-0326">Glycosidase</keyword>
<feature type="binding site" evidence="1">
    <location>
        <position position="263"/>
    </location>
    <ligand>
        <name>Mg(2+)</name>
        <dbReference type="ChEBI" id="CHEBI:18420"/>
        <label>1</label>
    </ligand>
</feature>
<keyword evidence="2" id="KW-0378">Hydrolase</keyword>
<reference evidence="2 3" key="1">
    <citation type="submission" date="2019-03" db="EMBL/GenBank/DDBJ databases">
        <title>Deep-cultivation of Planctomycetes and their phenomic and genomic characterization uncovers novel biology.</title>
        <authorList>
            <person name="Wiegand S."/>
            <person name="Jogler M."/>
            <person name="Boedeker C."/>
            <person name="Pinto D."/>
            <person name="Vollmers J."/>
            <person name="Rivas-Marin E."/>
            <person name="Kohn T."/>
            <person name="Peeters S.H."/>
            <person name="Heuer A."/>
            <person name="Rast P."/>
            <person name="Oberbeckmann S."/>
            <person name="Bunk B."/>
            <person name="Jeske O."/>
            <person name="Meyerdierks A."/>
            <person name="Storesund J.E."/>
            <person name="Kallscheuer N."/>
            <person name="Luecker S."/>
            <person name="Lage O.M."/>
            <person name="Pohl T."/>
            <person name="Merkel B.J."/>
            <person name="Hornburger P."/>
            <person name="Mueller R.-W."/>
            <person name="Bruemmer F."/>
            <person name="Labrenz M."/>
            <person name="Spormann A.M."/>
            <person name="Op den Camp H."/>
            <person name="Overmann J."/>
            <person name="Amann R."/>
            <person name="Jetten M.S.M."/>
            <person name="Mascher T."/>
            <person name="Medema M.H."/>
            <person name="Devos D.P."/>
            <person name="Kaster A.-K."/>
            <person name="Ovreas L."/>
            <person name="Rohde M."/>
            <person name="Galperin M.Y."/>
            <person name="Jogler C."/>
        </authorList>
    </citation>
    <scope>NUCLEOTIDE SEQUENCE [LARGE SCALE GENOMIC DNA]</scope>
    <source>
        <strain evidence="2 3">Enr17</strain>
    </source>
</reference>
<feature type="binding site" evidence="1">
    <location>
        <position position="55"/>
    </location>
    <ligand>
        <name>Mg(2+)</name>
        <dbReference type="ChEBI" id="CHEBI:18420"/>
        <label>1</label>
    </ligand>
</feature>
<dbReference type="InterPro" id="IPR050792">
    <property type="entry name" value="ADP-ribosylglycohydrolase"/>
</dbReference>